<accession>A0AAV1H081</accession>
<keyword evidence="2" id="KW-1185">Reference proteome</keyword>
<dbReference type="AlphaFoldDB" id="A0AAV1H081"/>
<evidence type="ECO:0000313" key="1">
    <source>
        <dbReference type="EMBL" id="CAJ1079050.1"/>
    </source>
</evidence>
<proteinExistence type="predicted"/>
<dbReference type="Proteomes" id="UP001178508">
    <property type="component" value="Chromosome 18"/>
</dbReference>
<name>A0AAV1H081_XYRNO</name>
<gene>
    <name evidence="1" type="ORF">XNOV1_A034392</name>
</gene>
<organism evidence="1 2">
    <name type="scientific">Xyrichtys novacula</name>
    <name type="common">Pearly razorfish</name>
    <name type="synonym">Hemipteronotus novacula</name>
    <dbReference type="NCBI Taxonomy" id="13765"/>
    <lineage>
        <taxon>Eukaryota</taxon>
        <taxon>Metazoa</taxon>
        <taxon>Chordata</taxon>
        <taxon>Craniata</taxon>
        <taxon>Vertebrata</taxon>
        <taxon>Euteleostomi</taxon>
        <taxon>Actinopterygii</taxon>
        <taxon>Neopterygii</taxon>
        <taxon>Teleostei</taxon>
        <taxon>Neoteleostei</taxon>
        <taxon>Acanthomorphata</taxon>
        <taxon>Eupercaria</taxon>
        <taxon>Labriformes</taxon>
        <taxon>Labridae</taxon>
        <taxon>Xyrichtys</taxon>
    </lineage>
</organism>
<protein>
    <submittedName>
        <fullName evidence="1">Uncharacterized protein</fullName>
    </submittedName>
</protein>
<dbReference type="EMBL" id="OY660881">
    <property type="protein sequence ID" value="CAJ1079050.1"/>
    <property type="molecule type" value="Genomic_DNA"/>
</dbReference>
<sequence>MSSLTFVRVCVCACGKVSSIMFSVSFKVTGLSTPHPPTRPVHTHRLTLTHTHRRRQRMVIAVLTDVCDQLSLKPVPQLKALKGRPDTLKHQRVEAAKRETSVNKTREQTRDYCKC</sequence>
<reference evidence="1" key="1">
    <citation type="submission" date="2023-08" db="EMBL/GenBank/DDBJ databases">
        <authorList>
            <person name="Alioto T."/>
            <person name="Alioto T."/>
            <person name="Gomez Garrido J."/>
        </authorList>
    </citation>
    <scope>NUCLEOTIDE SEQUENCE</scope>
</reference>
<evidence type="ECO:0000313" key="2">
    <source>
        <dbReference type="Proteomes" id="UP001178508"/>
    </source>
</evidence>